<dbReference type="InterPro" id="IPR031441">
    <property type="entry name" value="Brme1"/>
</dbReference>
<feature type="region of interest" description="Disordered" evidence="1">
    <location>
        <begin position="578"/>
        <end position="620"/>
    </location>
</feature>
<feature type="compositionally biased region" description="Low complexity" evidence="1">
    <location>
        <begin position="384"/>
        <end position="394"/>
    </location>
</feature>
<sequence>MKNTDTSKPDLNRPGETVTPCAESVSTEKEEENSVTGAPEANHKASLCEGPDAHPVSTTQTAQVVHTASTTQTAQNTPQTKASDQKTSQHPPYQSVDVEAMGGGGGGCPTPAEDGEKGSSEVKPESLHHHHHHHHHHSQEVGAGEETFHRPGGGGGGGGEEESSQGGDGGGPSGGVGLADPPVRKRVRRRMGMGRLGERDKRTPLDGQMCGRRGGGGGGGDGDEGEMERDRRSSLDGQMCGRRGGGGGDGEEGEMERETNRGMKVNEWHILAENEGAGPLGIAQSDAPLQHISKEAEHSGCRDDSHPGGREPAAVATDDGSGMILRSEEVTREGDRNSTDPSEVAKSEEQKRPIALLEGTNHMEMEVQQRSSLKDPNCAERKASSAPSAPTESANRSTDVGEASLGRHTDTQNTAVSVTTVARDNTPCGPQEVQEDGCCAVPEGLGHQTPRGLRTADWDSAGSRSRHTKPAGPTAPSTGHCSSSSSSSTFVSILGHDPEKATHGTADLCHDPVPFDPSSVNMVSDSQLNALIMEMDDQHVPECTRGAEDEDATELVCGLIRELSSLNRTIMAAHKELESLRRGNRTARTPQRRPFAPRRPDTQPLANSIPACPSVSLPGQ</sequence>
<gene>
    <name evidence="2" type="ORF">ACEWY4_017215</name>
</gene>
<evidence type="ECO:0000313" key="3">
    <source>
        <dbReference type="Proteomes" id="UP001591681"/>
    </source>
</evidence>
<feature type="compositionally biased region" description="Polar residues" evidence="1">
    <location>
        <begin position="56"/>
        <end position="92"/>
    </location>
</feature>
<feature type="compositionally biased region" description="Basic and acidic residues" evidence="1">
    <location>
        <begin position="326"/>
        <end position="352"/>
    </location>
</feature>
<dbReference type="AlphaFoldDB" id="A0ABD1JG74"/>
<feature type="compositionally biased region" description="Basic and acidic residues" evidence="1">
    <location>
        <begin position="292"/>
        <end position="309"/>
    </location>
</feature>
<name>A0ABD1JG74_9TELE</name>
<protein>
    <submittedName>
        <fullName evidence="2">Uncharacterized protein</fullName>
    </submittedName>
</protein>
<proteinExistence type="predicted"/>
<reference evidence="2 3" key="1">
    <citation type="submission" date="2024-09" db="EMBL/GenBank/DDBJ databases">
        <title>A chromosome-level genome assembly of Gray's grenadier anchovy, Coilia grayii.</title>
        <authorList>
            <person name="Fu Z."/>
        </authorList>
    </citation>
    <scope>NUCLEOTIDE SEQUENCE [LARGE SCALE GENOMIC DNA]</scope>
    <source>
        <strain evidence="2">G4</strain>
        <tissue evidence="2">Muscle</tissue>
    </source>
</reference>
<feature type="compositionally biased region" description="Basic and acidic residues" evidence="1">
    <location>
        <begin position="114"/>
        <end position="127"/>
    </location>
</feature>
<feature type="compositionally biased region" description="Basic residues" evidence="1">
    <location>
        <begin position="128"/>
        <end position="137"/>
    </location>
</feature>
<dbReference type="Pfam" id="PF15710">
    <property type="entry name" value="Brme1"/>
    <property type="match status" value="1"/>
</dbReference>
<dbReference type="EMBL" id="JBHFQA010000015">
    <property type="protein sequence ID" value="KAL2086156.1"/>
    <property type="molecule type" value="Genomic_DNA"/>
</dbReference>
<keyword evidence="3" id="KW-1185">Reference proteome</keyword>
<feature type="region of interest" description="Disordered" evidence="1">
    <location>
        <begin position="440"/>
        <end position="491"/>
    </location>
</feature>
<feature type="compositionally biased region" description="Gly residues" evidence="1">
    <location>
        <begin position="166"/>
        <end position="177"/>
    </location>
</feature>
<evidence type="ECO:0000313" key="2">
    <source>
        <dbReference type="EMBL" id="KAL2086156.1"/>
    </source>
</evidence>
<evidence type="ECO:0000256" key="1">
    <source>
        <dbReference type="SAM" id="MobiDB-lite"/>
    </source>
</evidence>
<feature type="region of interest" description="Disordered" evidence="1">
    <location>
        <begin position="1"/>
        <end position="259"/>
    </location>
</feature>
<feature type="region of interest" description="Disordered" evidence="1">
    <location>
        <begin position="278"/>
        <end position="417"/>
    </location>
</feature>
<organism evidence="2 3">
    <name type="scientific">Coilia grayii</name>
    <name type="common">Gray's grenadier anchovy</name>
    <dbReference type="NCBI Taxonomy" id="363190"/>
    <lineage>
        <taxon>Eukaryota</taxon>
        <taxon>Metazoa</taxon>
        <taxon>Chordata</taxon>
        <taxon>Craniata</taxon>
        <taxon>Vertebrata</taxon>
        <taxon>Euteleostomi</taxon>
        <taxon>Actinopterygii</taxon>
        <taxon>Neopterygii</taxon>
        <taxon>Teleostei</taxon>
        <taxon>Clupei</taxon>
        <taxon>Clupeiformes</taxon>
        <taxon>Clupeoidei</taxon>
        <taxon>Engraulidae</taxon>
        <taxon>Coilinae</taxon>
        <taxon>Coilia</taxon>
    </lineage>
</organism>
<feature type="compositionally biased region" description="Basic and acidic residues" evidence="1">
    <location>
        <begin position="1"/>
        <end position="13"/>
    </location>
</feature>
<dbReference type="Proteomes" id="UP001591681">
    <property type="component" value="Unassembled WGS sequence"/>
</dbReference>
<accession>A0ABD1JG74</accession>
<comment type="caution">
    <text evidence="2">The sequence shown here is derived from an EMBL/GenBank/DDBJ whole genome shotgun (WGS) entry which is preliminary data.</text>
</comment>